<proteinExistence type="predicted"/>
<dbReference type="EC" id="3.5.1.28" evidence="4"/>
<dbReference type="InterPro" id="IPR011055">
    <property type="entry name" value="Dup_hybrid_motif"/>
</dbReference>
<keyword evidence="1" id="KW-0732">Signal</keyword>
<dbReference type="Gene3D" id="2.70.70.10">
    <property type="entry name" value="Glucose Permease (Domain IIA)"/>
    <property type="match status" value="1"/>
</dbReference>
<dbReference type="GO" id="GO:0008745">
    <property type="term" value="F:N-acetylmuramoyl-L-alanine amidase activity"/>
    <property type="evidence" value="ECO:0007669"/>
    <property type="project" value="UniProtKB-EC"/>
</dbReference>
<dbReference type="CDD" id="cd14488">
    <property type="entry name" value="CBM6-CBM35-CBM36_like_2"/>
    <property type="match status" value="1"/>
</dbReference>
<dbReference type="InterPro" id="IPR033803">
    <property type="entry name" value="CBD-like_Golvesin-Xly"/>
</dbReference>
<evidence type="ECO:0000259" key="3">
    <source>
        <dbReference type="Pfam" id="PF25275"/>
    </source>
</evidence>
<dbReference type="PANTHER" id="PTHR21666">
    <property type="entry name" value="PEPTIDASE-RELATED"/>
    <property type="match status" value="1"/>
</dbReference>
<feature type="chain" id="PRO_5012793142" evidence="1">
    <location>
        <begin position="28"/>
        <end position="320"/>
    </location>
</feature>
<name>A0A1M4ECM5_9ACTN</name>
<feature type="domain" description="Golvesin/Xly CBD-like" evidence="3">
    <location>
        <begin position="31"/>
        <end position="161"/>
    </location>
</feature>
<dbReference type="AlphaFoldDB" id="A0A1M4ECM5"/>
<sequence>MTTITRLSAAVVALCLALLGPVHPAAAATTTVDNATAGRFTAGTEWGTSAWSAQRYGADYRFATPNTVASDVAWFKAQVAAAGPHLVEVWYPADAGYNSATPFVVAASDGTRSVVVDQRANGGRWVSLGTFTLAAGDYNVVGVSRWTSQPGYVVADAVRITSSTGGTAFSLPLPRTALPRSEYDDPHHDYPAIDLPVGTGTPAYAVRAGTVAVIDDSLCGRGINLTGTDGAVYTYCHFSSWSVSNGASVGAGQQIGLTGNTGNSTGPHLHFGIRTGSTRRCPQNFLLAIYDGATPPAASSLPTTGCSYATRSAEPVIPLG</sequence>
<protein>
    <submittedName>
        <fullName evidence="4">N-acetylmuramoyl-L-alanine amidase</fullName>
        <ecNumber evidence="4">3.5.1.28</ecNumber>
    </submittedName>
</protein>
<feature type="signal peptide" evidence="1">
    <location>
        <begin position="1"/>
        <end position="27"/>
    </location>
</feature>
<dbReference type="RefSeq" id="WP_311131928.1">
    <property type="nucleotide sequence ID" value="NZ_CP084058.1"/>
</dbReference>
<evidence type="ECO:0000256" key="1">
    <source>
        <dbReference type="SAM" id="SignalP"/>
    </source>
</evidence>
<feature type="domain" description="M23ase beta-sheet core" evidence="2">
    <location>
        <begin position="192"/>
        <end position="277"/>
    </location>
</feature>
<keyword evidence="4" id="KW-0378">Hydrolase</keyword>
<evidence type="ECO:0000313" key="4">
    <source>
        <dbReference type="EMBL" id="SBO96512.1"/>
    </source>
</evidence>
<dbReference type="Pfam" id="PF25275">
    <property type="entry name" value="Golvesin_C"/>
    <property type="match status" value="1"/>
</dbReference>
<reference evidence="4" key="1">
    <citation type="submission" date="2016-04" db="EMBL/GenBank/DDBJ databases">
        <authorList>
            <person name="Evans L.H."/>
            <person name="Alamgir A."/>
            <person name="Owens N."/>
            <person name="Weber N.D."/>
            <person name="Virtaneva K."/>
            <person name="Barbian K."/>
            <person name="Babar A."/>
            <person name="Rosenke K."/>
        </authorList>
    </citation>
    <scope>NUCLEOTIDE SEQUENCE</scope>
    <source>
        <strain evidence="4">Nono1</strain>
    </source>
</reference>
<organism evidence="4">
    <name type="scientific">Nonomuraea gerenzanensis</name>
    <dbReference type="NCBI Taxonomy" id="93944"/>
    <lineage>
        <taxon>Bacteria</taxon>
        <taxon>Bacillati</taxon>
        <taxon>Actinomycetota</taxon>
        <taxon>Actinomycetes</taxon>
        <taxon>Streptosporangiales</taxon>
        <taxon>Streptosporangiaceae</taxon>
        <taxon>Nonomuraea</taxon>
    </lineage>
</organism>
<evidence type="ECO:0000259" key="2">
    <source>
        <dbReference type="Pfam" id="PF01551"/>
    </source>
</evidence>
<dbReference type="GO" id="GO:0004222">
    <property type="term" value="F:metalloendopeptidase activity"/>
    <property type="evidence" value="ECO:0007669"/>
    <property type="project" value="TreeGrafter"/>
</dbReference>
<dbReference type="InterPro" id="IPR016047">
    <property type="entry name" value="M23ase_b-sheet_dom"/>
</dbReference>
<dbReference type="PANTHER" id="PTHR21666:SF270">
    <property type="entry name" value="MUREIN HYDROLASE ACTIVATOR ENVC"/>
    <property type="match status" value="1"/>
</dbReference>
<dbReference type="EMBL" id="LT559118">
    <property type="protein sequence ID" value="SBO96512.1"/>
    <property type="molecule type" value="Genomic_DNA"/>
</dbReference>
<dbReference type="Pfam" id="PF01551">
    <property type="entry name" value="Peptidase_M23"/>
    <property type="match status" value="1"/>
</dbReference>
<dbReference type="CDD" id="cd12797">
    <property type="entry name" value="M23_peptidase"/>
    <property type="match status" value="1"/>
</dbReference>
<dbReference type="InterPro" id="IPR050570">
    <property type="entry name" value="Cell_wall_metabolism_enzyme"/>
</dbReference>
<accession>A0A1M4ECM5</accession>
<dbReference type="SUPFAM" id="SSF51261">
    <property type="entry name" value="Duplicated hybrid motif"/>
    <property type="match status" value="1"/>
</dbReference>
<gene>
    <name evidence="4" type="ORF">BN4615_P6028</name>
</gene>